<dbReference type="EMBL" id="AHEJ01000128">
    <property type="protein sequence ID" value="EOP50028.1"/>
    <property type="molecule type" value="Genomic_DNA"/>
</dbReference>
<feature type="domain" description="Predicted DNA-binding protein ribbon-helix-helix" evidence="1">
    <location>
        <begin position="14"/>
        <end position="48"/>
    </location>
</feature>
<proteinExistence type="predicted"/>
<evidence type="ECO:0000313" key="2">
    <source>
        <dbReference type="EMBL" id="EOP50028.1"/>
    </source>
</evidence>
<reference evidence="2 3" key="1">
    <citation type="submission" date="2012-12" db="EMBL/GenBank/DDBJ databases">
        <title>The Genome Sequence of Bacillus cereus ISP2954.</title>
        <authorList>
            <consortium name="The Broad Institute Genome Sequencing Platform"/>
            <consortium name="The Broad Institute Genome Sequencing Center for Infectious Disease"/>
            <person name="Feldgarden M."/>
            <person name="Van der Auwera G.A."/>
            <person name="Mahillon J."/>
            <person name="Duprez V."/>
            <person name="Timmery S."/>
            <person name="Mattelet C."/>
            <person name="Dierick K."/>
            <person name="Sun M."/>
            <person name="Yu Z."/>
            <person name="Zhu L."/>
            <person name="Hu X."/>
            <person name="Shank E.B."/>
            <person name="Swiecicka I."/>
            <person name="Hansen B.M."/>
            <person name="Andrup L."/>
            <person name="Walker B."/>
            <person name="Young S.K."/>
            <person name="Zeng Q."/>
            <person name="Gargeya S."/>
            <person name="Fitzgerald M."/>
            <person name="Haas B."/>
            <person name="Abouelleil A."/>
            <person name="Alvarado L."/>
            <person name="Arachchi H.M."/>
            <person name="Berlin A.M."/>
            <person name="Chapman S.B."/>
            <person name="Dewar J."/>
            <person name="Goldberg J."/>
            <person name="Griggs A."/>
            <person name="Gujja S."/>
            <person name="Hansen M."/>
            <person name="Howarth C."/>
            <person name="Imamovic A."/>
            <person name="Larimer J."/>
            <person name="McCowan C."/>
            <person name="Murphy C."/>
            <person name="Neiman D."/>
            <person name="Pearson M."/>
            <person name="Priest M."/>
            <person name="Roberts A."/>
            <person name="Saif S."/>
            <person name="Shea T."/>
            <person name="Sisk P."/>
            <person name="Sykes S."/>
            <person name="Wortman J."/>
            <person name="Nusbaum C."/>
            <person name="Birren B."/>
        </authorList>
    </citation>
    <scope>NUCLEOTIDE SEQUENCE [LARGE SCALE GENOMIC DNA]</scope>
    <source>
        <strain evidence="2 3">ISP2954</strain>
    </source>
</reference>
<protein>
    <recommendedName>
        <fullName evidence="1">Predicted DNA-binding protein ribbon-helix-helix domain-containing protein</fullName>
    </recommendedName>
</protein>
<name>A0A9W5VBN3_BACCE</name>
<gene>
    <name evidence="2" type="ORF">IGU_06864</name>
</gene>
<evidence type="ECO:0000313" key="3">
    <source>
        <dbReference type="Proteomes" id="UP000013989"/>
    </source>
</evidence>
<dbReference type="RefSeq" id="WP_001293881.1">
    <property type="nucleotide sequence ID" value="NZ_KB976776.1"/>
</dbReference>
<dbReference type="AlphaFoldDB" id="A0A9W5VBN3"/>
<sequence>MSENRGLKTRKALSNAVRIELYKQLKELSDKTKIPMSKLLDEAIEDLIIKRKSTNN</sequence>
<accession>A0A9W5VBN3</accession>
<comment type="caution">
    <text evidence="2">The sequence shown here is derived from an EMBL/GenBank/DDBJ whole genome shotgun (WGS) entry which is preliminary data.</text>
</comment>
<evidence type="ECO:0000259" key="1">
    <source>
        <dbReference type="Pfam" id="PF12651"/>
    </source>
</evidence>
<dbReference type="Pfam" id="PF12651">
    <property type="entry name" value="RHH_3"/>
    <property type="match status" value="1"/>
</dbReference>
<organism evidence="2 3">
    <name type="scientific">Bacillus cereus ISP2954</name>
    <dbReference type="NCBI Taxonomy" id="1053215"/>
    <lineage>
        <taxon>Bacteria</taxon>
        <taxon>Bacillati</taxon>
        <taxon>Bacillota</taxon>
        <taxon>Bacilli</taxon>
        <taxon>Bacillales</taxon>
        <taxon>Bacillaceae</taxon>
        <taxon>Bacillus</taxon>
        <taxon>Bacillus cereus group</taxon>
    </lineage>
</organism>
<dbReference type="InterPro" id="IPR038733">
    <property type="entry name" value="Predicted_DNA_bind_prot_RHH"/>
</dbReference>
<dbReference type="Proteomes" id="UP000013989">
    <property type="component" value="Unassembled WGS sequence"/>
</dbReference>